<evidence type="ECO:0000313" key="2">
    <source>
        <dbReference type="EMBL" id="KAK9229191.1"/>
    </source>
</evidence>
<protein>
    <recommendedName>
        <fullName evidence="4">Thionin-like protein</fullName>
    </recommendedName>
</protein>
<name>A0AAP0N2I8_9ROSI</name>
<feature type="chain" id="PRO_5042917969" description="Thionin-like protein" evidence="1">
    <location>
        <begin position="21"/>
        <end position="100"/>
    </location>
</feature>
<gene>
    <name evidence="2" type="ORF">WN944_022150</name>
</gene>
<evidence type="ECO:0000313" key="3">
    <source>
        <dbReference type="Proteomes" id="UP001428341"/>
    </source>
</evidence>
<evidence type="ECO:0008006" key="4">
    <source>
        <dbReference type="Google" id="ProtNLM"/>
    </source>
</evidence>
<feature type="signal peptide" evidence="1">
    <location>
        <begin position="1"/>
        <end position="20"/>
    </location>
</feature>
<sequence>MAKSVITLMVLLTLVAIATARQAKYDKECFRKCCAKCFGRFRLTCVILCEQKCKRSLPISESSDSCISSCVKSTATNFSSDVAKAERCLGSCAERGKKKT</sequence>
<accession>A0AAP0N2I8</accession>
<keyword evidence="3" id="KW-1185">Reference proteome</keyword>
<reference evidence="2 3" key="1">
    <citation type="submission" date="2024-05" db="EMBL/GenBank/DDBJ databases">
        <title>Haplotype-resolved chromosome-level genome assembly of Huyou (Citrus changshanensis).</title>
        <authorList>
            <person name="Miao C."/>
            <person name="Chen W."/>
            <person name="Wu Y."/>
            <person name="Wang L."/>
            <person name="Zhao S."/>
            <person name="Grierson D."/>
            <person name="Xu C."/>
            <person name="Chen K."/>
        </authorList>
    </citation>
    <scope>NUCLEOTIDE SEQUENCE [LARGE SCALE GENOMIC DNA]</scope>
    <source>
        <strain evidence="2">01-14</strain>
        <tissue evidence="2">Leaf</tissue>
    </source>
</reference>
<proteinExistence type="predicted"/>
<dbReference type="AlphaFoldDB" id="A0AAP0N2I8"/>
<dbReference type="Proteomes" id="UP001428341">
    <property type="component" value="Unassembled WGS sequence"/>
</dbReference>
<comment type="caution">
    <text evidence="2">The sequence shown here is derived from an EMBL/GenBank/DDBJ whole genome shotgun (WGS) entry which is preliminary data.</text>
</comment>
<organism evidence="2 3">
    <name type="scientific">Citrus x changshan-huyou</name>
    <dbReference type="NCBI Taxonomy" id="2935761"/>
    <lineage>
        <taxon>Eukaryota</taxon>
        <taxon>Viridiplantae</taxon>
        <taxon>Streptophyta</taxon>
        <taxon>Embryophyta</taxon>
        <taxon>Tracheophyta</taxon>
        <taxon>Spermatophyta</taxon>
        <taxon>Magnoliopsida</taxon>
        <taxon>eudicotyledons</taxon>
        <taxon>Gunneridae</taxon>
        <taxon>Pentapetalae</taxon>
        <taxon>rosids</taxon>
        <taxon>malvids</taxon>
        <taxon>Sapindales</taxon>
        <taxon>Rutaceae</taxon>
        <taxon>Aurantioideae</taxon>
        <taxon>Citrus</taxon>
    </lineage>
</organism>
<keyword evidence="1" id="KW-0732">Signal</keyword>
<evidence type="ECO:0000256" key="1">
    <source>
        <dbReference type="SAM" id="SignalP"/>
    </source>
</evidence>
<dbReference type="EMBL" id="JBCGBO010000001">
    <property type="protein sequence ID" value="KAK9229191.1"/>
    <property type="molecule type" value="Genomic_DNA"/>
</dbReference>